<keyword evidence="2" id="KW-1185">Reference proteome</keyword>
<comment type="caution">
    <text evidence="1">The sequence shown here is derived from an EMBL/GenBank/DDBJ whole genome shotgun (WGS) entry which is preliminary data.</text>
</comment>
<name>A0AA39JJR3_9AGAR</name>
<dbReference type="EMBL" id="JAUEPT010000025">
    <property type="protein sequence ID" value="KAK0442614.1"/>
    <property type="molecule type" value="Genomic_DNA"/>
</dbReference>
<dbReference type="Proteomes" id="UP001175226">
    <property type="component" value="Unassembled WGS sequence"/>
</dbReference>
<evidence type="ECO:0000313" key="1">
    <source>
        <dbReference type="EMBL" id="KAK0442614.1"/>
    </source>
</evidence>
<gene>
    <name evidence="1" type="ORF">EV421DRAFT_1904040</name>
</gene>
<dbReference type="AlphaFoldDB" id="A0AA39JJR3"/>
<protein>
    <submittedName>
        <fullName evidence="1">Uncharacterized protein</fullName>
    </submittedName>
</protein>
<sequence>MLHRPADAPKLLINESAPEGGILRLWLVITVVPPRARRYMHALAWMLVSSIVLSGLLNGLRGDTTCHPSASINYGISVRGEGVIQYDERKRKRTTDMPVLNHSQWWQSRDHIKRKLPRVASAAINIYPPRHNATFYGHLKSNPTCVVT</sequence>
<accession>A0AA39JJR3</accession>
<reference evidence="1" key="1">
    <citation type="submission" date="2023-06" db="EMBL/GenBank/DDBJ databases">
        <authorList>
            <consortium name="Lawrence Berkeley National Laboratory"/>
            <person name="Ahrendt S."/>
            <person name="Sahu N."/>
            <person name="Indic B."/>
            <person name="Wong-Bajracharya J."/>
            <person name="Merenyi Z."/>
            <person name="Ke H.-M."/>
            <person name="Monk M."/>
            <person name="Kocsube S."/>
            <person name="Drula E."/>
            <person name="Lipzen A."/>
            <person name="Balint B."/>
            <person name="Henrissat B."/>
            <person name="Andreopoulos B."/>
            <person name="Martin F.M."/>
            <person name="Harder C.B."/>
            <person name="Rigling D."/>
            <person name="Ford K.L."/>
            <person name="Foster G.D."/>
            <person name="Pangilinan J."/>
            <person name="Papanicolaou A."/>
            <person name="Barry K."/>
            <person name="LaButti K."/>
            <person name="Viragh M."/>
            <person name="Koriabine M."/>
            <person name="Yan M."/>
            <person name="Riley R."/>
            <person name="Champramary S."/>
            <person name="Plett K.L."/>
            <person name="Tsai I.J."/>
            <person name="Slot J."/>
            <person name="Sipos G."/>
            <person name="Plett J."/>
            <person name="Nagy L.G."/>
            <person name="Grigoriev I.V."/>
        </authorList>
    </citation>
    <scope>NUCLEOTIDE SEQUENCE</scope>
    <source>
        <strain evidence="1">FPL87.14</strain>
    </source>
</reference>
<proteinExistence type="predicted"/>
<evidence type="ECO:0000313" key="2">
    <source>
        <dbReference type="Proteomes" id="UP001175226"/>
    </source>
</evidence>
<organism evidence="1 2">
    <name type="scientific">Armillaria borealis</name>
    <dbReference type="NCBI Taxonomy" id="47425"/>
    <lineage>
        <taxon>Eukaryota</taxon>
        <taxon>Fungi</taxon>
        <taxon>Dikarya</taxon>
        <taxon>Basidiomycota</taxon>
        <taxon>Agaricomycotina</taxon>
        <taxon>Agaricomycetes</taxon>
        <taxon>Agaricomycetidae</taxon>
        <taxon>Agaricales</taxon>
        <taxon>Marasmiineae</taxon>
        <taxon>Physalacriaceae</taxon>
        <taxon>Armillaria</taxon>
    </lineage>
</organism>